<dbReference type="GO" id="GO:0047590">
    <property type="term" value="F:5-dehydro-2-deoxygluconokinase activity"/>
    <property type="evidence" value="ECO:0007669"/>
    <property type="project" value="UniProtKB-EC"/>
</dbReference>
<dbReference type="EMBL" id="VSSQ01009222">
    <property type="protein sequence ID" value="MPM41039.1"/>
    <property type="molecule type" value="Genomic_DNA"/>
</dbReference>
<gene>
    <name evidence="6" type="primary">iolC_12</name>
    <name evidence="6" type="ORF">SDC9_87688</name>
</gene>
<accession>A0A644ZJL9</accession>
<evidence type="ECO:0000256" key="4">
    <source>
        <dbReference type="SAM" id="MobiDB-lite"/>
    </source>
</evidence>
<dbReference type="Gene3D" id="3.40.1190.20">
    <property type="match status" value="1"/>
</dbReference>
<comment type="similarity">
    <text evidence="1">Belongs to the carbohydrate kinase PfkB family.</text>
</comment>
<dbReference type="PANTHER" id="PTHR43320">
    <property type="entry name" value="SUGAR KINASE"/>
    <property type="match status" value="1"/>
</dbReference>
<comment type="caution">
    <text evidence="6">The sequence shown here is derived from an EMBL/GenBank/DDBJ whole genome shotgun (WGS) entry which is preliminary data.</text>
</comment>
<keyword evidence="3 6" id="KW-0418">Kinase</keyword>
<dbReference type="EC" id="2.7.1.92" evidence="6"/>
<protein>
    <submittedName>
        <fullName evidence="6">5-dehydro-2-deoxygluconokinase</fullName>
        <ecNumber evidence="6">2.7.1.92</ecNumber>
    </submittedName>
</protein>
<feature type="domain" description="Carbohydrate kinase PfkB" evidence="5">
    <location>
        <begin position="241"/>
        <end position="429"/>
    </location>
</feature>
<dbReference type="Pfam" id="PF00294">
    <property type="entry name" value="PfkB"/>
    <property type="match status" value="1"/>
</dbReference>
<dbReference type="InterPro" id="IPR052700">
    <property type="entry name" value="Carb_kinase_PfkB-like"/>
</dbReference>
<evidence type="ECO:0000256" key="2">
    <source>
        <dbReference type="ARBA" id="ARBA00022679"/>
    </source>
</evidence>
<reference evidence="6" key="1">
    <citation type="submission" date="2019-08" db="EMBL/GenBank/DDBJ databases">
        <authorList>
            <person name="Kucharzyk K."/>
            <person name="Murdoch R.W."/>
            <person name="Higgins S."/>
            <person name="Loffler F."/>
        </authorList>
    </citation>
    <scope>NUCLEOTIDE SEQUENCE</scope>
</reference>
<evidence type="ECO:0000256" key="1">
    <source>
        <dbReference type="ARBA" id="ARBA00010688"/>
    </source>
</evidence>
<keyword evidence="2 6" id="KW-0808">Transferase</keyword>
<evidence type="ECO:0000256" key="3">
    <source>
        <dbReference type="ARBA" id="ARBA00022777"/>
    </source>
</evidence>
<name>A0A644ZJL9_9ZZZZ</name>
<feature type="region of interest" description="Disordered" evidence="4">
    <location>
        <begin position="27"/>
        <end position="63"/>
    </location>
</feature>
<proteinExistence type="inferred from homology"/>
<dbReference type="PANTHER" id="PTHR43320:SF2">
    <property type="entry name" value="2-DEHYDRO-3-DEOXYGLUCONOKINASE_2-DEHYDRO-3-DEOXYGALACTONOKINASE"/>
    <property type="match status" value="1"/>
</dbReference>
<dbReference type="AlphaFoldDB" id="A0A644ZJL9"/>
<evidence type="ECO:0000313" key="6">
    <source>
        <dbReference type="EMBL" id="MPM41039.1"/>
    </source>
</evidence>
<dbReference type="InterPro" id="IPR011611">
    <property type="entry name" value="PfkB_dom"/>
</dbReference>
<dbReference type="SUPFAM" id="SSF53613">
    <property type="entry name" value="Ribokinase-like"/>
    <property type="match status" value="1"/>
</dbReference>
<sequence>MLARDHAEVLSSHDRCHFNTSYTRNLPANRLFSPGVRRSRPQHRDGRSAEPGPPAATLGNNQGRTESITVESGHTAAARAKPTMHRRRRFTISKGSIIMKLREDAEWSLVIPTSMGIRICPEDAQPVQTANRFTMQVTSAESNVGSIASYLGQPVKILTNFVQGSPISLMIKSNLASRFMDFEGPDLPQGGAWGYRHQFNIADSGYGNRGARVWNDRAGEVGLQLDAKDFDLERIFGDEGAKIVHMSGLIAALSPKTLQFCLDIAHAAKKHGAAVSFDLNFRASFWKGREEELRAGFTEIANNCSILIGNEEDFQLALGLEGPEAGGKGIGAKIEGFKAMINTAHERFPGVEVFATTLREVVNANHHLWGAILWAGGEFYVAEPRDIGVLDRIGGGDSTVGGILYGLIKGWEPEKCLQFGWASGAITTTFLTDYAVPADEEQIWSVWEGNARIKR</sequence>
<dbReference type="InterPro" id="IPR029056">
    <property type="entry name" value="Ribokinase-like"/>
</dbReference>
<organism evidence="6">
    <name type="scientific">bioreactor metagenome</name>
    <dbReference type="NCBI Taxonomy" id="1076179"/>
    <lineage>
        <taxon>unclassified sequences</taxon>
        <taxon>metagenomes</taxon>
        <taxon>ecological metagenomes</taxon>
    </lineage>
</organism>
<evidence type="ECO:0000259" key="5">
    <source>
        <dbReference type="Pfam" id="PF00294"/>
    </source>
</evidence>